<dbReference type="EMBL" id="CADILN010000001">
    <property type="protein sequence ID" value="CAB4047381.1"/>
    <property type="molecule type" value="Genomic_DNA"/>
</dbReference>
<gene>
    <name evidence="3" type="ORF">LMG9964_01013</name>
</gene>
<dbReference type="AlphaFoldDB" id="A0A6J5K031"/>
<reference evidence="3 4" key="1">
    <citation type="submission" date="2020-04" db="EMBL/GenBank/DDBJ databases">
        <authorList>
            <person name="De Canck E."/>
        </authorList>
    </citation>
    <scope>NUCLEOTIDE SEQUENCE [LARGE SCALE GENOMIC DNA]</scope>
    <source>
        <strain evidence="3 4">LMG 9964</strain>
    </source>
</reference>
<protein>
    <submittedName>
        <fullName evidence="3">Uncharacterized protein</fullName>
    </submittedName>
</protein>
<dbReference type="InterPro" id="IPR051911">
    <property type="entry name" value="SDR_oxidoreductase"/>
</dbReference>
<dbReference type="PANTHER" id="PTHR43976:SF16">
    <property type="entry name" value="SHORT-CHAIN DEHYDROGENASE_REDUCTASE FAMILY PROTEIN"/>
    <property type="match status" value="1"/>
</dbReference>
<dbReference type="InterPro" id="IPR036291">
    <property type="entry name" value="NAD(P)-bd_dom_sf"/>
</dbReference>
<dbReference type="PANTHER" id="PTHR43976">
    <property type="entry name" value="SHORT CHAIN DEHYDROGENASE"/>
    <property type="match status" value="1"/>
</dbReference>
<dbReference type="Gene3D" id="3.40.50.720">
    <property type="entry name" value="NAD(P)-binding Rossmann-like Domain"/>
    <property type="match status" value="1"/>
</dbReference>
<dbReference type="Proteomes" id="UP000494102">
    <property type="component" value="Unassembled WGS sequence"/>
</dbReference>
<evidence type="ECO:0000256" key="1">
    <source>
        <dbReference type="ARBA" id="ARBA00006484"/>
    </source>
</evidence>
<organism evidence="3 4">
    <name type="scientific">Paraburkholderia phenoliruptrix</name>
    <dbReference type="NCBI Taxonomy" id="252970"/>
    <lineage>
        <taxon>Bacteria</taxon>
        <taxon>Pseudomonadati</taxon>
        <taxon>Pseudomonadota</taxon>
        <taxon>Betaproteobacteria</taxon>
        <taxon>Burkholderiales</taxon>
        <taxon>Burkholderiaceae</taxon>
        <taxon>Paraburkholderia</taxon>
    </lineage>
</organism>
<keyword evidence="2" id="KW-0560">Oxidoreductase</keyword>
<dbReference type="Pfam" id="PF00106">
    <property type="entry name" value="adh_short"/>
    <property type="match status" value="1"/>
</dbReference>
<name>A0A6J5K031_9BURK</name>
<dbReference type="GO" id="GO:0016491">
    <property type="term" value="F:oxidoreductase activity"/>
    <property type="evidence" value="ECO:0007669"/>
    <property type="project" value="UniProtKB-KW"/>
</dbReference>
<proteinExistence type="inferred from homology"/>
<evidence type="ECO:0000256" key="2">
    <source>
        <dbReference type="ARBA" id="ARBA00023002"/>
    </source>
</evidence>
<dbReference type="SUPFAM" id="SSF51735">
    <property type="entry name" value="NAD(P)-binding Rossmann-fold domains"/>
    <property type="match status" value="1"/>
</dbReference>
<comment type="similarity">
    <text evidence="1">Belongs to the short-chain dehydrogenases/reductases (SDR) family.</text>
</comment>
<evidence type="ECO:0000313" key="3">
    <source>
        <dbReference type="EMBL" id="CAB4047381.1"/>
    </source>
</evidence>
<sequence>MFGLLNVTRAVLPVMRKQRSGHVINTSSIVGYQAAAGGGVYSSEPYHPICRVGLPKLPQSAPVKSDSALTPRRAMLRSISFATIAMA</sequence>
<evidence type="ECO:0000313" key="4">
    <source>
        <dbReference type="Proteomes" id="UP000494102"/>
    </source>
</evidence>
<accession>A0A6J5K031</accession>
<dbReference type="InterPro" id="IPR002347">
    <property type="entry name" value="SDR_fam"/>
</dbReference>